<feature type="chain" id="PRO_5040405728" description="Extracellular membrane protein CFEM domain-containing protein" evidence="1">
    <location>
        <begin position="25"/>
        <end position="86"/>
    </location>
</feature>
<evidence type="ECO:0008006" key="4">
    <source>
        <dbReference type="Google" id="ProtNLM"/>
    </source>
</evidence>
<gene>
    <name evidence="2" type="ORF">DFQ27_005220</name>
</gene>
<dbReference type="Proteomes" id="UP000807716">
    <property type="component" value="Unassembled WGS sequence"/>
</dbReference>
<dbReference type="AlphaFoldDB" id="A0A9P6QJT9"/>
<reference evidence="2" key="1">
    <citation type="journal article" date="2020" name="Fungal Divers.">
        <title>Resolving the Mortierellaceae phylogeny through synthesis of multi-gene phylogenetics and phylogenomics.</title>
        <authorList>
            <person name="Vandepol N."/>
            <person name="Liber J."/>
            <person name="Desiro A."/>
            <person name="Na H."/>
            <person name="Kennedy M."/>
            <person name="Barry K."/>
            <person name="Grigoriev I.V."/>
            <person name="Miller A.N."/>
            <person name="O'Donnell K."/>
            <person name="Stajich J.E."/>
            <person name="Bonito G."/>
        </authorList>
    </citation>
    <scope>NUCLEOTIDE SEQUENCE</scope>
    <source>
        <strain evidence="2">BC1065</strain>
    </source>
</reference>
<evidence type="ECO:0000256" key="1">
    <source>
        <dbReference type="SAM" id="SignalP"/>
    </source>
</evidence>
<comment type="caution">
    <text evidence="2">The sequence shown here is derived from an EMBL/GenBank/DDBJ whole genome shotgun (WGS) entry which is preliminary data.</text>
</comment>
<evidence type="ECO:0000313" key="2">
    <source>
        <dbReference type="EMBL" id="KAG0268925.1"/>
    </source>
</evidence>
<dbReference type="EMBL" id="JAAAJB010000037">
    <property type="protein sequence ID" value="KAG0268925.1"/>
    <property type="molecule type" value="Genomic_DNA"/>
</dbReference>
<name>A0A9P6QJT9_9FUNG</name>
<evidence type="ECO:0000313" key="3">
    <source>
        <dbReference type="Proteomes" id="UP000807716"/>
    </source>
</evidence>
<proteinExistence type="predicted"/>
<dbReference type="OrthoDB" id="2378477at2759"/>
<protein>
    <recommendedName>
        <fullName evidence="4">Extracellular membrane protein CFEM domain-containing protein</fullName>
    </recommendedName>
</protein>
<sequence length="86" mass="9547">MIFTRATFVLATLATMMLAVSVEAAPPKGCYILCVKDGNSAKYCADQCLDQRCYLLCTKSGESHEYCKDACIVDDFTKEKIFCVEL</sequence>
<organism evidence="2 3">
    <name type="scientific">Actinomortierella ambigua</name>
    <dbReference type="NCBI Taxonomy" id="1343610"/>
    <lineage>
        <taxon>Eukaryota</taxon>
        <taxon>Fungi</taxon>
        <taxon>Fungi incertae sedis</taxon>
        <taxon>Mucoromycota</taxon>
        <taxon>Mortierellomycotina</taxon>
        <taxon>Mortierellomycetes</taxon>
        <taxon>Mortierellales</taxon>
        <taxon>Mortierellaceae</taxon>
        <taxon>Actinomortierella</taxon>
    </lineage>
</organism>
<keyword evidence="1" id="KW-0732">Signal</keyword>
<accession>A0A9P6QJT9</accession>
<feature type="signal peptide" evidence="1">
    <location>
        <begin position="1"/>
        <end position="24"/>
    </location>
</feature>
<keyword evidence="3" id="KW-1185">Reference proteome</keyword>